<sequence>MLKIYLKLLSICLFINLLTLIKLEHIILNSAIDKLYQICENNIITINCKGYENYSTSNDLILITIAKYGRMSLNSCIRRNYGYIGCQKSVIHVLHEICSGKSHCTFNVPNSQLDNSDVCPHDLKSFLQFSYRCIKAPSVCSTRNIVGKLNATSVQKYLTNFKYINSKIQTCSSNHIKKVKYKTNKLNVFSINYYQFEQYTIVAKSELRINVTIYDLGFYKSHSKNAVYTSCVWNLTISENYYGDLDKSVYPSSKIMYININYGSIH</sequence>
<accession>A0A177B1K1</accession>
<evidence type="ECO:0000259" key="1">
    <source>
        <dbReference type="Pfam" id="PF02140"/>
    </source>
</evidence>
<organism evidence="2 3">
    <name type="scientific">Intoshia linei</name>
    <dbReference type="NCBI Taxonomy" id="1819745"/>
    <lineage>
        <taxon>Eukaryota</taxon>
        <taxon>Metazoa</taxon>
        <taxon>Spiralia</taxon>
        <taxon>Lophotrochozoa</taxon>
        <taxon>Mesozoa</taxon>
        <taxon>Orthonectida</taxon>
        <taxon>Rhopaluridae</taxon>
        <taxon>Intoshia</taxon>
    </lineage>
</organism>
<proteinExistence type="predicted"/>
<dbReference type="OrthoDB" id="6140291at2759"/>
<evidence type="ECO:0000313" key="3">
    <source>
        <dbReference type="Proteomes" id="UP000078046"/>
    </source>
</evidence>
<comment type="caution">
    <text evidence="2">The sequence shown here is derived from an EMBL/GenBank/DDBJ whole genome shotgun (WGS) entry which is preliminary data.</text>
</comment>
<dbReference type="Gene3D" id="2.60.120.740">
    <property type="match status" value="1"/>
</dbReference>
<keyword evidence="3" id="KW-1185">Reference proteome</keyword>
<dbReference type="InterPro" id="IPR043159">
    <property type="entry name" value="Lectin_gal-bd_sf"/>
</dbReference>
<dbReference type="CDD" id="cd22823">
    <property type="entry name" value="Gal_Rha_Lectin"/>
    <property type="match status" value="1"/>
</dbReference>
<gene>
    <name evidence="2" type="ORF">A3Q56_04757</name>
</gene>
<dbReference type="PANTHER" id="PTHR46780">
    <property type="entry name" value="PROTEIN EVA-1"/>
    <property type="match status" value="1"/>
</dbReference>
<dbReference type="EMBL" id="LWCA01000642">
    <property type="protein sequence ID" value="OAF67511.1"/>
    <property type="molecule type" value="Genomic_DNA"/>
</dbReference>
<dbReference type="Proteomes" id="UP000078046">
    <property type="component" value="Unassembled WGS sequence"/>
</dbReference>
<feature type="domain" description="SUEL-type lectin" evidence="1">
    <location>
        <begin position="57"/>
        <end position="133"/>
    </location>
</feature>
<protein>
    <recommendedName>
        <fullName evidence="1">SUEL-type lectin domain-containing protein</fullName>
    </recommendedName>
</protein>
<dbReference type="Pfam" id="PF02140">
    <property type="entry name" value="SUEL_Lectin"/>
    <property type="match status" value="1"/>
</dbReference>
<name>A0A177B1K1_9BILA</name>
<dbReference type="AlphaFoldDB" id="A0A177B1K1"/>
<dbReference type="InterPro" id="IPR000922">
    <property type="entry name" value="Lectin_gal-bd_dom"/>
</dbReference>
<dbReference type="GO" id="GO:0030246">
    <property type="term" value="F:carbohydrate binding"/>
    <property type="evidence" value="ECO:0007669"/>
    <property type="project" value="InterPro"/>
</dbReference>
<reference evidence="2 3" key="1">
    <citation type="submission" date="2016-04" db="EMBL/GenBank/DDBJ databases">
        <title>The genome of Intoshia linei affirms orthonectids as highly simplified spiralians.</title>
        <authorList>
            <person name="Mikhailov K.V."/>
            <person name="Slusarev G.S."/>
            <person name="Nikitin M.A."/>
            <person name="Logacheva M.D."/>
            <person name="Penin A."/>
            <person name="Aleoshin V."/>
            <person name="Panchin Y.V."/>
        </authorList>
    </citation>
    <scope>NUCLEOTIDE SEQUENCE [LARGE SCALE GENOMIC DNA]</scope>
    <source>
        <strain evidence="2">Intl2013</strain>
        <tissue evidence="2">Whole animal</tissue>
    </source>
</reference>
<evidence type="ECO:0000313" key="2">
    <source>
        <dbReference type="EMBL" id="OAF67511.1"/>
    </source>
</evidence>